<accession>A0A6S6VR23</accession>
<feature type="compositionally biased region" description="Low complexity" evidence="1">
    <location>
        <begin position="107"/>
        <end position="145"/>
    </location>
</feature>
<reference evidence="2" key="1">
    <citation type="submission" date="2021-02" db="EMBL/GenBank/DDBJ databases">
        <authorList>
            <person name="Syme A R."/>
            <person name="Syme A R."/>
            <person name="Moolhuijzen P."/>
        </authorList>
    </citation>
    <scope>NUCLEOTIDE SEQUENCE</scope>
    <source>
        <strain evidence="2">W1-1</strain>
    </source>
</reference>
<gene>
    <name evidence="2" type="ORF">PTTW11_00783</name>
</gene>
<sequence>MKDIFAFAGFVAFATAADPRPNPKLSILVHSLARRNYAATYYSVPLVPTDSYQVSSSVVDIPVPQSSDCLDTEPCSTVLVTITSIHTISVSHVPSSLISQPSTSELSSATVPPESAPATETEESSAAAPQESTIGTTTDIQTETSLEPGTPIATATETATEIELSTSLPSDITLTVSIIEGSSVAPPEEPSPTATGEPAETSAVGTGSYTASPTLPEFTAAAHAVRAPAVVVGVLGWAALMM</sequence>
<dbReference type="EMBL" id="HG992977">
    <property type="protein sequence ID" value="CAE6998771.1"/>
    <property type="molecule type" value="Genomic_DNA"/>
</dbReference>
<evidence type="ECO:0000313" key="2">
    <source>
        <dbReference type="EMBL" id="CAE6998771.1"/>
    </source>
</evidence>
<feature type="region of interest" description="Disordered" evidence="1">
    <location>
        <begin position="98"/>
        <end position="150"/>
    </location>
</feature>
<evidence type="ECO:0000313" key="3">
    <source>
        <dbReference type="Proteomes" id="UP000472372"/>
    </source>
</evidence>
<name>A0A6S6VR23_9PLEO</name>
<protein>
    <submittedName>
        <fullName evidence="2">Uncharacterized protein</fullName>
    </submittedName>
</protein>
<dbReference type="Proteomes" id="UP000472372">
    <property type="component" value="Chromosome 1"/>
</dbReference>
<proteinExistence type="predicted"/>
<dbReference type="AlphaFoldDB" id="A0A6S6VR23"/>
<organism evidence="2 3">
    <name type="scientific">Pyrenophora teres f. teres</name>
    <dbReference type="NCBI Taxonomy" id="97479"/>
    <lineage>
        <taxon>Eukaryota</taxon>
        <taxon>Fungi</taxon>
        <taxon>Dikarya</taxon>
        <taxon>Ascomycota</taxon>
        <taxon>Pezizomycotina</taxon>
        <taxon>Dothideomycetes</taxon>
        <taxon>Pleosporomycetidae</taxon>
        <taxon>Pleosporales</taxon>
        <taxon>Pleosporineae</taxon>
        <taxon>Pleosporaceae</taxon>
        <taxon>Pyrenophora</taxon>
    </lineage>
</organism>
<evidence type="ECO:0000256" key="1">
    <source>
        <dbReference type="SAM" id="MobiDB-lite"/>
    </source>
</evidence>
<feature type="region of interest" description="Disordered" evidence="1">
    <location>
        <begin position="182"/>
        <end position="207"/>
    </location>
</feature>